<evidence type="ECO:0000256" key="7">
    <source>
        <dbReference type="ARBA" id="ARBA00022989"/>
    </source>
</evidence>
<evidence type="ECO:0000256" key="4">
    <source>
        <dbReference type="ARBA" id="ARBA00022475"/>
    </source>
</evidence>
<keyword evidence="8 9" id="KW-0472">Membrane</keyword>
<evidence type="ECO:0000313" key="13">
    <source>
        <dbReference type="EMBL" id="GLQ55494.1"/>
    </source>
</evidence>
<evidence type="ECO:0000259" key="11">
    <source>
        <dbReference type="Pfam" id="PF25994"/>
    </source>
</evidence>
<dbReference type="Proteomes" id="UP001156691">
    <property type="component" value="Unassembled WGS sequence"/>
</dbReference>
<dbReference type="Pfam" id="PF25994">
    <property type="entry name" value="HH_AprE"/>
    <property type="match status" value="1"/>
</dbReference>
<keyword evidence="7 9" id="KW-1133">Transmembrane helix</keyword>
<reference evidence="14" key="1">
    <citation type="journal article" date="2019" name="Int. J. Syst. Evol. Microbiol.">
        <title>The Global Catalogue of Microorganisms (GCM) 10K type strain sequencing project: providing services to taxonomists for standard genome sequencing and annotation.</title>
        <authorList>
            <consortium name="The Broad Institute Genomics Platform"/>
            <consortium name="The Broad Institute Genome Sequencing Center for Infectious Disease"/>
            <person name="Wu L."/>
            <person name="Ma J."/>
        </authorList>
    </citation>
    <scope>NUCLEOTIDE SEQUENCE [LARGE SCALE GENOMIC DNA]</scope>
    <source>
        <strain evidence="14">NBRC 112416</strain>
    </source>
</reference>
<evidence type="ECO:0000256" key="1">
    <source>
        <dbReference type="ARBA" id="ARBA00004377"/>
    </source>
</evidence>
<comment type="subcellular location">
    <subcellularLocation>
        <location evidence="1 9">Cell inner membrane</location>
        <topology evidence="1 9">Single-pass membrane protein</topology>
    </subcellularLocation>
</comment>
<dbReference type="RefSeq" id="WP_284340892.1">
    <property type="nucleotide sequence ID" value="NZ_BSNS01000011.1"/>
</dbReference>
<proteinExistence type="inferred from homology"/>
<keyword evidence="4 9" id="KW-1003">Cell membrane</keyword>
<comment type="caution">
    <text evidence="13">The sequence shown here is derived from an EMBL/GenBank/DDBJ whole genome shotgun (WGS) entry which is preliminary data.</text>
</comment>
<keyword evidence="14" id="KW-1185">Reference proteome</keyword>
<name>A0ABQ5W600_9HYPH</name>
<feature type="coiled-coil region" evidence="10">
    <location>
        <begin position="172"/>
        <end position="206"/>
    </location>
</feature>
<keyword evidence="10" id="KW-0175">Coiled coil</keyword>
<evidence type="ECO:0000256" key="3">
    <source>
        <dbReference type="ARBA" id="ARBA00022448"/>
    </source>
</evidence>
<comment type="similarity">
    <text evidence="2 9">Belongs to the membrane fusion protein (MFP) (TC 8.A.1) family.</text>
</comment>
<feature type="transmembrane region" description="Helical" evidence="9">
    <location>
        <begin position="21"/>
        <end position="41"/>
    </location>
</feature>
<evidence type="ECO:0000313" key="14">
    <source>
        <dbReference type="Proteomes" id="UP001156691"/>
    </source>
</evidence>
<organism evidence="13 14">
    <name type="scientific">Devosia nitrariae</name>
    <dbReference type="NCBI Taxonomy" id="2071872"/>
    <lineage>
        <taxon>Bacteria</taxon>
        <taxon>Pseudomonadati</taxon>
        <taxon>Pseudomonadota</taxon>
        <taxon>Alphaproteobacteria</taxon>
        <taxon>Hyphomicrobiales</taxon>
        <taxon>Devosiaceae</taxon>
        <taxon>Devosia</taxon>
    </lineage>
</organism>
<feature type="domain" description="AprE-like beta-barrel" evidence="12">
    <location>
        <begin position="329"/>
        <end position="418"/>
    </location>
</feature>
<dbReference type="PANTHER" id="PTHR30386">
    <property type="entry name" value="MEMBRANE FUSION SUBUNIT OF EMRAB-TOLC MULTIDRUG EFFLUX PUMP"/>
    <property type="match status" value="1"/>
</dbReference>
<keyword evidence="3 9" id="KW-0813">Transport</keyword>
<evidence type="ECO:0000256" key="10">
    <source>
        <dbReference type="SAM" id="Coils"/>
    </source>
</evidence>
<sequence>MTQVETNRSWKSSVVTSTSSYALAGYLTLAVFAGGFGYWAAAAPLAGAVIAPGVVAAAGQNISIQHLEGGIVKEMHVREGGRVAAGEPMLDLDTTIVEAQLNRLLRQSIALQARAARLEAERDGLEEMAVPADLVQVPPDPEVAKVVDEQRREFMARLSRYRAETGILRQRIAAHEAAVAGLEAQKAAAEEQLRVVEEEVIRKQQLLGQGLTDRSDYAVLLRSQAELIGQIGSLQSQIASSSIQMVETREQIERLETGRVEEALGELNSVRATLADVEEQIVAASSVVERMVVRAPVDGIVVQATYNSVGSIVSPRTTIFELLPTTSDLVIEVHVQPRDIDAVAIGQDARLRFTALDVRRTPEVSGTVIYVAADRRVDQDTREAFFEVRLEPTRELPPGITQEQIYPGIPVEAFISTGERTFVDYLLKPIQDSFSRAFREN</sequence>
<dbReference type="PANTHER" id="PTHR30386:SF17">
    <property type="entry name" value="ALKALINE PROTEASE SECRETION PROTEIN APRE"/>
    <property type="match status" value="1"/>
</dbReference>
<dbReference type="Pfam" id="PF26002">
    <property type="entry name" value="Beta-barrel_AprE"/>
    <property type="match status" value="1"/>
</dbReference>
<evidence type="ECO:0000259" key="12">
    <source>
        <dbReference type="Pfam" id="PF26002"/>
    </source>
</evidence>
<feature type="coiled-coil region" evidence="10">
    <location>
        <begin position="101"/>
        <end position="128"/>
    </location>
</feature>
<dbReference type="InterPro" id="IPR050739">
    <property type="entry name" value="MFP"/>
</dbReference>
<keyword evidence="6 9" id="KW-0812">Transmembrane</keyword>
<dbReference type="InterPro" id="IPR058781">
    <property type="entry name" value="HH_AprE-like"/>
</dbReference>
<protein>
    <recommendedName>
        <fullName evidence="9">Membrane fusion protein (MFP) family protein</fullName>
    </recommendedName>
</protein>
<gene>
    <name evidence="13" type="ORF">GCM10010862_27530</name>
</gene>
<dbReference type="Gene3D" id="2.40.30.170">
    <property type="match status" value="1"/>
</dbReference>
<feature type="domain" description="AprE-like long alpha-helical hairpin" evidence="11">
    <location>
        <begin position="97"/>
        <end position="285"/>
    </location>
</feature>
<dbReference type="NCBIfam" id="TIGR01843">
    <property type="entry name" value="type_I_hlyD"/>
    <property type="match status" value="1"/>
</dbReference>
<evidence type="ECO:0000256" key="5">
    <source>
        <dbReference type="ARBA" id="ARBA00022519"/>
    </source>
</evidence>
<dbReference type="InterPro" id="IPR058982">
    <property type="entry name" value="Beta-barrel_AprE"/>
</dbReference>
<dbReference type="Gene3D" id="1.10.287.1490">
    <property type="match status" value="1"/>
</dbReference>
<dbReference type="PRINTS" id="PR01490">
    <property type="entry name" value="RTXTOXIND"/>
</dbReference>
<evidence type="ECO:0000256" key="6">
    <source>
        <dbReference type="ARBA" id="ARBA00022692"/>
    </source>
</evidence>
<keyword evidence="5 9" id="KW-0997">Cell inner membrane</keyword>
<evidence type="ECO:0000256" key="2">
    <source>
        <dbReference type="ARBA" id="ARBA00009477"/>
    </source>
</evidence>
<dbReference type="EMBL" id="BSNS01000011">
    <property type="protein sequence ID" value="GLQ55494.1"/>
    <property type="molecule type" value="Genomic_DNA"/>
</dbReference>
<dbReference type="InterPro" id="IPR010129">
    <property type="entry name" value="T1SS_HlyD"/>
</dbReference>
<evidence type="ECO:0000256" key="9">
    <source>
        <dbReference type="RuleBase" id="RU365093"/>
    </source>
</evidence>
<accession>A0ABQ5W600</accession>
<evidence type="ECO:0000256" key="8">
    <source>
        <dbReference type="ARBA" id="ARBA00023136"/>
    </source>
</evidence>